<sequence length="167" mass="19080">MLGTNVGKKVTANLVQDQYNAFLKNKDHKNVVKKPQMTAEERKMAKREEMRKRGIMVKADDKDEAPTIIEKGDDEFVVEVKLEIEEAEYSNFEVKMEIEENEEAEYPGILKKVKIAPNTPEEAENDSDSDENPEDAEIGLKIDELRVPKIEEESPEAAPKSSKFRIK</sequence>
<reference evidence="2" key="1">
    <citation type="submission" date="2022-11" db="EMBL/GenBank/DDBJ databases">
        <authorList>
            <person name="Kikuchi T."/>
        </authorList>
    </citation>
    <scope>NUCLEOTIDE SEQUENCE</scope>
    <source>
        <strain evidence="2">PS1010</strain>
    </source>
</reference>
<keyword evidence="3" id="KW-1185">Reference proteome</keyword>
<proteinExistence type="predicted"/>
<protein>
    <submittedName>
        <fullName evidence="2">Uncharacterized protein</fullName>
    </submittedName>
</protein>
<comment type="caution">
    <text evidence="2">The sequence shown here is derived from an EMBL/GenBank/DDBJ whole genome shotgun (WGS) entry which is preliminary data.</text>
</comment>
<dbReference type="AlphaFoldDB" id="A0A9P1IEQ3"/>
<dbReference type="Proteomes" id="UP001152747">
    <property type="component" value="Unassembled WGS sequence"/>
</dbReference>
<name>A0A9P1IEQ3_9PELO</name>
<evidence type="ECO:0000313" key="3">
    <source>
        <dbReference type="Proteomes" id="UP001152747"/>
    </source>
</evidence>
<feature type="region of interest" description="Disordered" evidence="1">
    <location>
        <begin position="109"/>
        <end position="167"/>
    </location>
</feature>
<organism evidence="2 3">
    <name type="scientific">Caenorhabditis angaria</name>
    <dbReference type="NCBI Taxonomy" id="860376"/>
    <lineage>
        <taxon>Eukaryota</taxon>
        <taxon>Metazoa</taxon>
        <taxon>Ecdysozoa</taxon>
        <taxon>Nematoda</taxon>
        <taxon>Chromadorea</taxon>
        <taxon>Rhabditida</taxon>
        <taxon>Rhabditina</taxon>
        <taxon>Rhabditomorpha</taxon>
        <taxon>Rhabditoidea</taxon>
        <taxon>Rhabditidae</taxon>
        <taxon>Peloderinae</taxon>
        <taxon>Caenorhabditis</taxon>
    </lineage>
</organism>
<feature type="region of interest" description="Disordered" evidence="1">
    <location>
        <begin position="37"/>
        <end position="58"/>
    </location>
</feature>
<feature type="compositionally biased region" description="Basic and acidic residues" evidence="1">
    <location>
        <begin position="39"/>
        <end position="58"/>
    </location>
</feature>
<gene>
    <name evidence="2" type="ORF">CAMP_LOCUS5932</name>
</gene>
<feature type="compositionally biased region" description="Basic and acidic residues" evidence="1">
    <location>
        <begin position="138"/>
        <end position="152"/>
    </location>
</feature>
<dbReference type="EMBL" id="CANHGI010000002">
    <property type="protein sequence ID" value="CAI5443295.1"/>
    <property type="molecule type" value="Genomic_DNA"/>
</dbReference>
<evidence type="ECO:0000313" key="2">
    <source>
        <dbReference type="EMBL" id="CAI5443295.1"/>
    </source>
</evidence>
<accession>A0A9P1IEQ3</accession>
<evidence type="ECO:0000256" key="1">
    <source>
        <dbReference type="SAM" id="MobiDB-lite"/>
    </source>
</evidence>
<feature type="compositionally biased region" description="Acidic residues" evidence="1">
    <location>
        <begin position="121"/>
        <end position="137"/>
    </location>
</feature>